<dbReference type="EMBL" id="JABXBU010000002">
    <property type="protein sequence ID" value="KAF8795222.1"/>
    <property type="molecule type" value="Genomic_DNA"/>
</dbReference>
<feature type="disulfide bond" evidence="5">
    <location>
        <begin position="765"/>
        <end position="774"/>
    </location>
</feature>
<feature type="region of interest" description="Disordered" evidence="6">
    <location>
        <begin position="513"/>
        <end position="555"/>
    </location>
</feature>
<keyword evidence="11" id="KW-1185">Reference proteome</keyword>
<name>A0A8T0FWX3_ARGBR</name>
<dbReference type="GO" id="GO:0007507">
    <property type="term" value="P:heart development"/>
    <property type="evidence" value="ECO:0007669"/>
    <property type="project" value="TreeGrafter"/>
</dbReference>
<protein>
    <submittedName>
        <fullName evidence="10">von Willebrand factor D and EGF like protein</fullName>
    </submittedName>
</protein>
<proteinExistence type="predicted"/>
<dbReference type="GO" id="GO:0038092">
    <property type="term" value="P:nodal signaling pathway"/>
    <property type="evidence" value="ECO:0007669"/>
    <property type="project" value="TreeGrafter"/>
</dbReference>
<dbReference type="InterPro" id="IPR050969">
    <property type="entry name" value="Dev_Signal_Modulators"/>
</dbReference>
<feature type="disulfide bond" evidence="5">
    <location>
        <begin position="701"/>
        <end position="710"/>
    </location>
</feature>
<dbReference type="SUPFAM" id="SSF49899">
    <property type="entry name" value="Concanavalin A-like lectins/glucanases"/>
    <property type="match status" value="1"/>
</dbReference>
<dbReference type="GO" id="GO:0070697">
    <property type="term" value="F:activin receptor binding"/>
    <property type="evidence" value="ECO:0007669"/>
    <property type="project" value="TreeGrafter"/>
</dbReference>
<feature type="region of interest" description="Disordered" evidence="6">
    <location>
        <begin position="401"/>
        <end position="477"/>
    </location>
</feature>
<feature type="disulfide bond" evidence="5">
    <location>
        <begin position="649"/>
        <end position="659"/>
    </location>
</feature>
<dbReference type="Gene3D" id="2.10.25.10">
    <property type="entry name" value="Laminin"/>
    <property type="match status" value="3"/>
</dbReference>
<dbReference type="Pfam" id="PF12661">
    <property type="entry name" value="hEGF"/>
    <property type="match status" value="4"/>
</dbReference>
<dbReference type="PROSITE" id="PS01186">
    <property type="entry name" value="EGF_2"/>
    <property type="match status" value="2"/>
</dbReference>
<dbReference type="Pfam" id="PF03146">
    <property type="entry name" value="NtA"/>
    <property type="match status" value="1"/>
</dbReference>
<keyword evidence="2 7" id="KW-0732">Signal</keyword>
<feature type="disulfide bond" evidence="5">
    <location>
        <begin position="667"/>
        <end position="676"/>
    </location>
</feature>
<evidence type="ECO:0000259" key="9">
    <source>
        <dbReference type="PROSITE" id="PS51121"/>
    </source>
</evidence>
<dbReference type="SUPFAM" id="SSF50242">
    <property type="entry name" value="TIMP-like"/>
    <property type="match status" value="1"/>
</dbReference>
<evidence type="ECO:0000256" key="4">
    <source>
        <dbReference type="ARBA" id="ARBA00023157"/>
    </source>
</evidence>
<feature type="domain" description="EGF-like" evidence="8">
    <location>
        <begin position="645"/>
        <end position="677"/>
    </location>
</feature>
<dbReference type="GO" id="GO:0038100">
    <property type="term" value="F:nodal binding"/>
    <property type="evidence" value="ECO:0007669"/>
    <property type="project" value="TreeGrafter"/>
</dbReference>
<dbReference type="GO" id="GO:0043113">
    <property type="term" value="P:receptor clustering"/>
    <property type="evidence" value="ECO:0007669"/>
    <property type="project" value="InterPro"/>
</dbReference>
<reference evidence="10" key="1">
    <citation type="journal article" date="2020" name="bioRxiv">
        <title>Chromosome-level reference genome of the European wasp spider Argiope bruennichi: a resource for studies on range expansion and evolutionary adaptation.</title>
        <authorList>
            <person name="Sheffer M.M."/>
            <person name="Hoppe A."/>
            <person name="Krehenwinkel H."/>
            <person name="Uhl G."/>
            <person name="Kuss A.W."/>
            <person name="Jensen L."/>
            <person name="Jensen C."/>
            <person name="Gillespie R.G."/>
            <person name="Hoff K.J."/>
            <person name="Prost S."/>
        </authorList>
    </citation>
    <scope>NUCLEOTIDE SEQUENCE</scope>
</reference>
<sequence>MHSLVLVLWTLPTVLTTCVFPSDDAKPKGLEERAIDSEVVLAAYTRTVYKQRNSSSNSYSAEFLVFNIIKGEDRVVEIYEKRKPSSLETALNRRLVNVSNFGDPSKCESDVNPGETYILLLDVLANGELSARYDGAYGPAVIYTRDKETALEAIGSSPWGEWSPCSGSCGGGIQQRRRQCDGSGKCSNEEGQQRTCNMFPCSGILNILEVAGIHRSALRPSGRPTAYKLLPSGSWRSKKEEIVFPRTFPWEFSLLVTVRVKKSSSGGFLLRVLHSESLQVGLYISDILTLVLSEKNNIRASFIKSLFDDHWHQLAFSVRRDTVSFYLNCEYSGKLPLSSKIRPFGGQPATVIVGSTGEHELDAFQGDIEQLTIAGSPDAAEKQCNSTTQPLNIRGHSYTLRQEARPRPHSTFGTQNDQLPLRGDIVDDEDFNFDETGSGSNSNNDDYEEEENDENPKKLDKIPLKSESTDDEEFIEEDEELKELKLNFDKEKNIVNKDDDYVVDNYEKDDIDIEVDEYVENEEVKDSEKDKFEKDHPDEEPDKDDDAPTIEGSGTGSQIELAWSEWSPCSSTCNWGRRTRTSYCLDNGLNLESCAEASSKRSETEACFVRLCPTTSTTVTTTTTTDLVVTTPIPIYNTSVIAITKKKECRVVCQNGGTCQPPYKCICPHGTYGSLCQYVKQACRVNCRNGGTCHPPSTCICQKGFFGTECQYALCKPGCMNGGVCVAPNKCRCKSGYVGNSCHKAVCQYGCKNGGECVAPNKCVCRSGFSGKDCSQPHCDPACQNGGECVQTLFLSLSTGYKRKLL</sequence>
<dbReference type="InterPro" id="IPR000884">
    <property type="entry name" value="TSP1_rpt"/>
</dbReference>
<feature type="chain" id="PRO_5035806788" evidence="7">
    <location>
        <begin position="17"/>
        <end position="806"/>
    </location>
</feature>
<dbReference type="Gene3D" id="2.60.120.200">
    <property type="match status" value="1"/>
</dbReference>
<dbReference type="GO" id="GO:0005576">
    <property type="term" value="C:extracellular region"/>
    <property type="evidence" value="ECO:0007669"/>
    <property type="project" value="TreeGrafter"/>
</dbReference>
<feature type="domain" description="EGF-like" evidence="8">
    <location>
        <begin position="743"/>
        <end position="775"/>
    </location>
</feature>
<feature type="compositionally biased region" description="Acidic residues" evidence="6">
    <location>
        <begin position="538"/>
        <end position="548"/>
    </location>
</feature>
<feature type="compositionally biased region" description="Basic and acidic residues" evidence="6">
    <location>
        <begin position="454"/>
        <end position="468"/>
    </location>
</feature>
<dbReference type="GO" id="GO:0009952">
    <property type="term" value="P:anterior/posterior pattern specification"/>
    <property type="evidence" value="ECO:0007669"/>
    <property type="project" value="TreeGrafter"/>
</dbReference>
<dbReference type="InterPro" id="IPR000742">
    <property type="entry name" value="EGF"/>
</dbReference>
<evidence type="ECO:0000313" key="11">
    <source>
        <dbReference type="Proteomes" id="UP000807504"/>
    </source>
</evidence>
<dbReference type="SMART" id="SM00210">
    <property type="entry name" value="TSPN"/>
    <property type="match status" value="1"/>
</dbReference>
<dbReference type="GO" id="GO:0007368">
    <property type="term" value="P:determination of left/right symmetry"/>
    <property type="evidence" value="ECO:0007669"/>
    <property type="project" value="TreeGrafter"/>
</dbReference>
<reference evidence="10" key="2">
    <citation type="submission" date="2020-06" db="EMBL/GenBank/DDBJ databases">
        <authorList>
            <person name="Sheffer M."/>
        </authorList>
    </citation>
    <scope>NUCLEOTIDE SEQUENCE</scope>
</reference>
<comment type="caution">
    <text evidence="5">Lacks conserved residue(s) required for the propagation of feature annotation.</text>
</comment>
<dbReference type="InterPro" id="IPR048287">
    <property type="entry name" value="TSPN-like_N"/>
</dbReference>
<organism evidence="10 11">
    <name type="scientific">Argiope bruennichi</name>
    <name type="common">Wasp spider</name>
    <name type="synonym">Aranea bruennichi</name>
    <dbReference type="NCBI Taxonomy" id="94029"/>
    <lineage>
        <taxon>Eukaryota</taxon>
        <taxon>Metazoa</taxon>
        <taxon>Ecdysozoa</taxon>
        <taxon>Arthropoda</taxon>
        <taxon>Chelicerata</taxon>
        <taxon>Arachnida</taxon>
        <taxon>Araneae</taxon>
        <taxon>Araneomorphae</taxon>
        <taxon>Entelegynae</taxon>
        <taxon>Araneoidea</taxon>
        <taxon>Araneidae</taxon>
        <taxon>Argiope</taxon>
    </lineage>
</organism>
<dbReference type="AlphaFoldDB" id="A0A8T0FWX3"/>
<dbReference type="InterPro" id="IPR004850">
    <property type="entry name" value="NtA_dom"/>
</dbReference>
<evidence type="ECO:0000259" key="8">
    <source>
        <dbReference type="PROSITE" id="PS50026"/>
    </source>
</evidence>
<feature type="compositionally biased region" description="Basic and acidic residues" evidence="6">
    <location>
        <begin position="522"/>
        <end position="537"/>
    </location>
</feature>
<dbReference type="PROSITE" id="PS50092">
    <property type="entry name" value="TSP1"/>
    <property type="match status" value="2"/>
</dbReference>
<feature type="disulfide bond" evidence="5">
    <location>
        <begin position="683"/>
        <end position="693"/>
    </location>
</feature>
<dbReference type="GO" id="GO:0005886">
    <property type="term" value="C:plasma membrane"/>
    <property type="evidence" value="ECO:0007669"/>
    <property type="project" value="GOC"/>
</dbReference>
<dbReference type="SMART" id="SM00209">
    <property type="entry name" value="TSP1"/>
    <property type="match status" value="2"/>
</dbReference>
<evidence type="ECO:0000256" key="2">
    <source>
        <dbReference type="ARBA" id="ARBA00022729"/>
    </source>
</evidence>
<evidence type="ECO:0000256" key="6">
    <source>
        <dbReference type="SAM" id="MobiDB-lite"/>
    </source>
</evidence>
<dbReference type="PROSITE" id="PS51121">
    <property type="entry name" value="NTA"/>
    <property type="match status" value="1"/>
</dbReference>
<feature type="domain" description="NtA" evidence="9">
    <location>
        <begin position="20"/>
        <end position="164"/>
    </location>
</feature>
<keyword evidence="3" id="KW-0677">Repeat</keyword>
<dbReference type="Gene3D" id="2.40.50.120">
    <property type="match status" value="1"/>
</dbReference>
<feature type="disulfide bond" evidence="5">
    <location>
        <begin position="747"/>
        <end position="757"/>
    </location>
</feature>
<evidence type="ECO:0000256" key="3">
    <source>
        <dbReference type="ARBA" id="ARBA00022737"/>
    </source>
</evidence>
<keyword evidence="4 5" id="KW-1015">Disulfide bond</keyword>
<dbReference type="InterPro" id="IPR008993">
    <property type="entry name" value="TIMP-like_OB-fold"/>
</dbReference>
<keyword evidence="1 5" id="KW-0245">EGF-like domain</keyword>
<dbReference type="Proteomes" id="UP000807504">
    <property type="component" value="Unassembled WGS sequence"/>
</dbReference>
<comment type="caution">
    <text evidence="10">The sequence shown here is derived from an EMBL/GenBank/DDBJ whole genome shotgun (WGS) entry which is preliminary data.</text>
</comment>
<feature type="signal peptide" evidence="7">
    <location>
        <begin position="1"/>
        <end position="16"/>
    </location>
</feature>
<accession>A0A8T0FWX3</accession>
<dbReference type="SMART" id="SM00181">
    <property type="entry name" value="EGF"/>
    <property type="match status" value="4"/>
</dbReference>
<evidence type="ECO:0000313" key="10">
    <source>
        <dbReference type="EMBL" id="KAF8795222.1"/>
    </source>
</evidence>
<dbReference type="InterPro" id="IPR013320">
    <property type="entry name" value="ConA-like_dom_sf"/>
</dbReference>
<dbReference type="PROSITE" id="PS50026">
    <property type="entry name" value="EGF_3"/>
    <property type="match status" value="3"/>
</dbReference>
<dbReference type="PANTHER" id="PTHR14949">
    <property type="entry name" value="EGF-LIKE-DOMAIN, MULTIPLE 7, 8"/>
    <property type="match status" value="1"/>
</dbReference>
<evidence type="ECO:0000256" key="1">
    <source>
        <dbReference type="ARBA" id="ARBA00022536"/>
    </source>
</evidence>
<dbReference type="Gene3D" id="2.20.100.10">
    <property type="entry name" value="Thrombospondin type-1 (TSP1) repeat"/>
    <property type="match status" value="2"/>
</dbReference>
<dbReference type="InterPro" id="IPR036383">
    <property type="entry name" value="TSP1_rpt_sf"/>
</dbReference>
<gene>
    <name evidence="10" type="ORF">HNY73_003095</name>
</gene>
<dbReference type="GO" id="GO:0043236">
    <property type="term" value="F:laminin binding"/>
    <property type="evidence" value="ECO:0007669"/>
    <property type="project" value="InterPro"/>
</dbReference>
<dbReference type="GO" id="GO:0009986">
    <property type="term" value="C:cell surface"/>
    <property type="evidence" value="ECO:0007669"/>
    <property type="project" value="TreeGrafter"/>
</dbReference>
<feature type="domain" description="EGF-like" evidence="8">
    <location>
        <begin position="679"/>
        <end position="711"/>
    </location>
</feature>
<dbReference type="PROSITE" id="PS00022">
    <property type="entry name" value="EGF_1"/>
    <property type="match status" value="3"/>
</dbReference>
<evidence type="ECO:0000256" key="5">
    <source>
        <dbReference type="PROSITE-ProRule" id="PRU00076"/>
    </source>
</evidence>
<dbReference type="InterPro" id="IPR013032">
    <property type="entry name" value="EGF-like_CS"/>
</dbReference>
<dbReference type="SUPFAM" id="SSF82895">
    <property type="entry name" value="TSP-1 type 1 repeat"/>
    <property type="match status" value="2"/>
</dbReference>
<dbReference type="Pfam" id="PF00090">
    <property type="entry name" value="TSP_1"/>
    <property type="match status" value="2"/>
</dbReference>
<dbReference type="PANTHER" id="PTHR14949:SF54">
    <property type="entry name" value="VWFD DOMAIN-CONTAINING PROTEIN"/>
    <property type="match status" value="1"/>
</dbReference>
<evidence type="ECO:0000256" key="7">
    <source>
        <dbReference type="SAM" id="SignalP"/>
    </source>
</evidence>